<reference evidence="2 3" key="1">
    <citation type="submission" date="2018-08" db="EMBL/GenBank/DDBJ databases">
        <title>Actinomadura jelena sp. nov., a novel Actinomycete isolated from soil in Chad.</title>
        <authorList>
            <person name="Shi L."/>
        </authorList>
    </citation>
    <scope>NUCLEOTIDE SEQUENCE [LARGE SCALE GENOMIC DNA]</scope>
    <source>
        <strain evidence="2 3">NEAU-G17</strain>
    </source>
</reference>
<dbReference type="EMBL" id="QURH01001025">
    <property type="protein sequence ID" value="RFU36903.1"/>
    <property type="molecule type" value="Genomic_DNA"/>
</dbReference>
<proteinExistence type="predicted"/>
<dbReference type="Pfam" id="PF00174">
    <property type="entry name" value="Oxidored_molyb"/>
    <property type="match status" value="1"/>
</dbReference>
<evidence type="ECO:0000313" key="2">
    <source>
        <dbReference type="EMBL" id="RFU36903.1"/>
    </source>
</evidence>
<gene>
    <name evidence="2" type="ORF">DZF91_35725</name>
</gene>
<dbReference type="InterPro" id="IPR000572">
    <property type="entry name" value="OxRdtase_Mopterin-bd_dom"/>
</dbReference>
<evidence type="ECO:0000313" key="3">
    <source>
        <dbReference type="Proteomes" id="UP000261811"/>
    </source>
</evidence>
<dbReference type="Proteomes" id="UP000261811">
    <property type="component" value="Unassembled WGS sequence"/>
</dbReference>
<dbReference type="InterPro" id="IPR036374">
    <property type="entry name" value="OxRdtase_Mopterin-bd_sf"/>
</dbReference>
<name>A0A372JA78_9ACTN</name>
<sequence length="229" mass="24831">MDEERGAPVGRRVVLAMLGLGAAGVAVGATAQREVTRVFSPVNGLGDVLPAVGGFRFYSVVGTVRAPRDPRVRVDGLVARPHGYSPGELAALPQTRLRRDFQCVTGWRVPHVEWAGVALPDLLDAVGVSPRARAVRFHSFDGAYTESLTLEQARRRDVLVATSMQGGPVGHDHGGPVRLLVAPMYGYKSLKWLGRIELTETVHPGYWEERGYDVDAWVGRSNGRDDAPT</sequence>
<dbReference type="SUPFAM" id="SSF56524">
    <property type="entry name" value="Oxidoreductase molybdopterin-binding domain"/>
    <property type="match status" value="1"/>
</dbReference>
<dbReference type="AlphaFoldDB" id="A0A372JA78"/>
<evidence type="ECO:0000259" key="1">
    <source>
        <dbReference type="Pfam" id="PF00174"/>
    </source>
</evidence>
<comment type="caution">
    <text evidence="2">The sequence shown here is derived from an EMBL/GenBank/DDBJ whole genome shotgun (WGS) entry which is preliminary data.</text>
</comment>
<organism evidence="2 3">
    <name type="scientific">Actinomadura logoneensis</name>
    <dbReference type="NCBI Taxonomy" id="2293572"/>
    <lineage>
        <taxon>Bacteria</taxon>
        <taxon>Bacillati</taxon>
        <taxon>Actinomycetota</taxon>
        <taxon>Actinomycetes</taxon>
        <taxon>Streptosporangiales</taxon>
        <taxon>Thermomonosporaceae</taxon>
        <taxon>Actinomadura</taxon>
    </lineage>
</organism>
<dbReference type="OrthoDB" id="9795587at2"/>
<dbReference type="Gene3D" id="3.90.420.10">
    <property type="entry name" value="Oxidoreductase, molybdopterin-binding domain"/>
    <property type="match status" value="1"/>
</dbReference>
<dbReference type="PANTHER" id="PTHR43032:SF4">
    <property type="entry name" value="OXIDOREDUCTASE MOLYBDOPTERIN-BINDING DOMAIN-CONTAINING PROTEIN"/>
    <property type="match status" value="1"/>
</dbReference>
<protein>
    <submittedName>
        <fullName evidence="2">Oxidoreductase</fullName>
    </submittedName>
</protein>
<feature type="domain" description="Oxidoreductase molybdopterin-binding" evidence="1">
    <location>
        <begin position="67"/>
        <end position="207"/>
    </location>
</feature>
<dbReference type="PANTHER" id="PTHR43032">
    <property type="entry name" value="PROTEIN-METHIONINE-SULFOXIDE REDUCTASE"/>
    <property type="match status" value="1"/>
</dbReference>
<dbReference type="RefSeq" id="WP_117361453.1">
    <property type="nucleotide sequence ID" value="NZ_QURH01001025.1"/>
</dbReference>
<keyword evidence="3" id="KW-1185">Reference proteome</keyword>
<accession>A0A372JA78</accession>